<dbReference type="GO" id="GO:0016810">
    <property type="term" value="F:hydrolase activity, acting on carbon-nitrogen (but not peptide) bonds"/>
    <property type="evidence" value="ECO:0007669"/>
    <property type="project" value="InterPro"/>
</dbReference>
<dbReference type="Pfam" id="PF01979">
    <property type="entry name" value="Amidohydro_1"/>
    <property type="match status" value="1"/>
</dbReference>
<dbReference type="AlphaFoldDB" id="A0A939LPY1"/>
<dbReference type="InterPro" id="IPR011059">
    <property type="entry name" value="Metal-dep_hydrolase_composite"/>
</dbReference>
<dbReference type="InterPro" id="IPR051781">
    <property type="entry name" value="Metallo-dep_Hydrolase"/>
</dbReference>
<dbReference type="PANTHER" id="PTHR43135">
    <property type="entry name" value="ALPHA-D-RIBOSE 1-METHYLPHOSPHONATE 5-TRIPHOSPHATE DIPHOSPHATASE"/>
    <property type="match status" value="1"/>
</dbReference>
<proteinExistence type="predicted"/>
<organism evidence="2 3">
    <name type="scientific">Actinotalea soli</name>
    <dbReference type="NCBI Taxonomy" id="2819234"/>
    <lineage>
        <taxon>Bacteria</taxon>
        <taxon>Bacillati</taxon>
        <taxon>Actinomycetota</taxon>
        <taxon>Actinomycetes</taxon>
        <taxon>Micrococcales</taxon>
        <taxon>Cellulomonadaceae</taxon>
        <taxon>Actinotalea</taxon>
    </lineage>
</organism>
<keyword evidence="3" id="KW-1185">Reference proteome</keyword>
<dbReference type="SUPFAM" id="SSF51556">
    <property type="entry name" value="Metallo-dependent hydrolases"/>
    <property type="match status" value="1"/>
</dbReference>
<evidence type="ECO:0000259" key="1">
    <source>
        <dbReference type="Pfam" id="PF01979"/>
    </source>
</evidence>
<protein>
    <submittedName>
        <fullName evidence="2">Amidohydrolase family protein</fullName>
    </submittedName>
</protein>
<comment type="caution">
    <text evidence="2">The sequence shown here is derived from an EMBL/GenBank/DDBJ whole genome shotgun (WGS) entry which is preliminary data.</text>
</comment>
<dbReference type="EMBL" id="JAGEMK010000003">
    <property type="protein sequence ID" value="MBO1751563.1"/>
    <property type="molecule type" value="Genomic_DNA"/>
</dbReference>
<accession>A0A939LPY1</accession>
<dbReference type="Proteomes" id="UP000664209">
    <property type="component" value="Unassembled WGS sequence"/>
</dbReference>
<sequence>MREPRPEADPTGGRPLHVRGRVLLGDGSEVEDLWVLDGRVTFEPPRGRRAAAPDVLEGWAVPGLVDVHCHIGLGESGPVDRATAEQQAVADRDAGTLLVRDAGSPADTRWVDGRPDLPRLLRAGRHLARPKRYLRHYGRELQDVRDLPAAAAEEARRGDGWVKLVADWIDRDLGAEGDLRPLWPDDLLAEAVAAAHEAGARVTAHVFSTEALPALLAAGVDCLEHGTGLTPELTAEVARRGVPVVPTLLQVERFAEIAAQADPRYPRFAARMRAMHERRYEHVRALHEAGVRLLVGTDAGGTIAHGRLPAEAAELVAAGVPAAEVVAMASWRAREYLGVPALVEGAPADLVVYPRDPRRDVAVLEEPSAVVLGGAVVAGRGR</sequence>
<dbReference type="Gene3D" id="3.20.20.140">
    <property type="entry name" value="Metal-dependent hydrolases"/>
    <property type="match status" value="1"/>
</dbReference>
<evidence type="ECO:0000313" key="2">
    <source>
        <dbReference type="EMBL" id="MBO1751563.1"/>
    </source>
</evidence>
<dbReference type="InterPro" id="IPR032466">
    <property type="entry name" value="Metal_Hydrolase"/>
</dbReference>
<evidence type="ECO:0000313" key="3">
    <source>
        <dbReference type="Proteomes" id="UP000664209"/>
    </source>
</evidence>
<feature type="domain" description="Amidohydrolase-related" evidence="1">
    <location>
        <begin position="60"/>
        <end position="376"/>
    </location>
</feature>
<dbReference type="InterPro" id="IPR006680">
    <property type="entry name" value="Amidohydro-rel"/>
</dbReference>
<dbReference type="PANTHER" id="PTHR43135:SF4">
    <property type="entry name" value="AMIDOHYDROLASE-RELATED DOMAIN-CONTAINING PROTEIN"/>
    <property type="match status" value="1"/>
</dbReference>
<reference evidence="2" key="1">
    <citation type="submission" date="2021-03" db="EMBL/GenBank/DDBJ databases">
        <title>Actinotalea soli sp. nov., isolated from soil.</title>
        <authorList>
            <person name="Ping W."/>
            <person name="Zhang J."/>
        </authorList>
    </citation>
    <scope>NUCLEOTIDE SEQUENCE</scope>
    <source>
        <strain evidence="2">BY-33</strain>
    </source>
</reference>
<dbReference type="Gene3D" id="2.30.40.10">
    <property type="entry name" value="Urease, subunit C, domain 1"/>
    <property type="match status" value="1"/>
</dbReference>
<gene>
    <name evidence="2" type="ORF">J4G33_07065</name>
</gene>
<name>A0A939LPY1_9CELL</name>
<dbReference type="RefSeq" id="WP_208055254.1">
    <property type="nucleotide sequence ID" value="NZ_JAGEMK010000003.1"/>
</dbReference>